<dbReference type="PANTHER" id="PTHR12827:SF3">
    <property type="entry name" value="ANAPHASE-PROMOTING COMPLEX SUBUNIT 1"/>
    <property type="match status" value="1"/>
</dbReference>
<feature type="region of interest" description="Disordered" evidence="5">
    <location>
        <begin position="510"/>
        <end position="599"/>
    </location>
</feature>
<feature type="compositionally biased region" description="Basic residues" evidence="5">
    <location>
        <begin position="211"/>
        <end position="222"/>
    </location>
</feature>
<reference evidence="7" key="1">
    <citation type="journal article" date="2023" name="PhytoFront">
        <title>Draft Genome Resources of Seven Strains of Tilletia horrida, Causal Agent of Kernel Smut of Rice.</title>
        <authorList>
            <person name="Khanal S."/>
            <person name="Antony Babu S."/>
            <person name="Zhou X.G."/>
        </authorList>
    </citation>
    <scope>NUCLEOTIDE SEQUENCE</scope>
    <source>
        <strain evidence="7">TX6</strain>
    </source>
</reference>
<feature type="domain" description="Anaphase-promoting complex subunit 1 N-terminal" evidence="6">
    <location>
        <begin position="102"/>
        <end position="624"/>
    </location>
</feature>
<name>A0AAN6JTT4_9BASI</name>
<feature type="region of interest" description="Disordered" evidence="5">
    <location>
        <begin position="153"/>
        <end position="183"/>
    </location>
</feature>
<dbReference type="GO" id="GO:0005680">
    <property type="term" value="C:anaphase-promoting complex"/>
    <property type="evidence" value="ECO:0007669"/>
    <property type="project" value="InterPro"/>
</dbReference>
<feature type="region of interest" description="Disordered" evidence="5">
    <location>
        <begin position="672"/>
        <end position="814"/>
    </location>
</feature>
<dbReference type="GO" id="GO:0070979">
    <property type="term" value="P:protein K11-linked ubiquitination"/>
    <property type="evidence" value="ECO:0007669"/>
    <property type="project" value="TreeGrafter"/>
</dbReference>
<feature type="region of interest" description="Disordered" evidence="5">
    <location>
        <begin position="205"/>
        <end position="233"/>
    </location>
</feature>
<evidence type="ECO:0000259" key="6">
    <source>
        <dbReference type="Pfam" id="PF12859"/>
    </source>
</evidence>
<keyword evidence="4" id="KW-0131">Cell cycle</keyword>
<dbReference type="PANTHER" id="PTHR12827">
    <property type="entry name" value="MEIOTIC CHECKPOINT REGULATOR TSG24 FAMILY MEMBER"/>
    <property type="match status" value="1"/>
</dbReference>
<dbReference type="GO" id="GO:0007091">
    <property type="term" value="P:metaphase/anaphase transition of mitotic cell cycle"/>
    <property type="evidence" value="ECO:0007669"/>
    <property type="project" value="TreeGrafter"/>
</dbReference>
<dbReference type="GO" id="GO:0060090">
    <property type="term" value="F:molecular adaptor activity"/>
    <property type="evidence" value="ECO:0007669"/>
    <property type="project" value="TreeGrafter"/>
</dbReference>
<dbReference type="GO" id="GO:0051301">
    <property type="term" value="P:cell division"/>
    <property type="evidence" value="ECO:0007669"/>
    <property type="project" value="UniProtKB-KW"/>
</dbReference>
<feature type="compositionally biased region" description="Polar residues" evidence="5">
    <location>
        <begin position="510"/>
        <end position="521"/>
    </location>
</feature>
<proteinExistence type="inferred from homology"/>
<gene>
    <name evidence="7" type="primary">APC1</name>
    <name evidence="7" type="ORF">OC846_001466</name>
</gene>
<accession>A0AAN6JTT4</accession>
<feature type="compositionally biased region" description="Low complexity" evidence="5">
    <location>
        <begin position="570"/>
        <end position="588"/>
    </location>
</feature>
<dbReference type="EMBL" id="JAPDMZ010000021">
    <property type="protein sequence ID" value="KAK0556030.1"/>
    <property type="molecule type" value="Genomic_DNA"/>
</dbReference>
<evidence type="ECO:0000256" key="2">
    <source>
        <dbReference type="ARBA" id="ARBA00022618"/>
    </source>
</evidence>
<evidence type="ECO:0000313" key="7">
    <source>
        <dbReference type="EMBL" id="KAK0556030.1"/>
    </source>
</evidence>
<dbReference type="InterPro" id="IPR011989">
    <property type="entry name" value="ARM-like"/>
</dbReference>
<feature type="compositionally biased region" description="Polar residues" evidence="5">
    <location>
        <begin position="75"/>
        <end position="92"/>
    </location>
</feature>
<evidence type="ECO:0000313" key="8">
    <source>
        <dbReference type="Proteomes" id="UP001176517"/>
    </source>
</evidence>
<comment type="similarity">
    <text evidence="1">Belongs to the APC1 family.</text>
</comment>
<dbReference type="GO" id="GO:0031145">
    <property type="term" value="P:anaphase-promoting complex-dependent catabolic process"/>
    <property type="evidence" value="ECO:0007669"/>
    <property type="project" value="TreeGrafter"/>
</dbReference>
<feature type="compositionally biased region" description="Low complexity" evidence="5">
    <location>
        <begin position="736"/>
        <end position="771"/>
    </location>
</feature>
<evidence type="ECO:0000256" key="1">
    <source>
        <dbReference type="ARBA" id="ARBA00010547"/>
    </source>
</evidence>
<evidence type="ECO:0000256" key="3">
    <source>
        <dbReference type="ARBA" id="ARBA00022776"/>
    </source>
</evidence>
<evidence type="ECO:0000256" key="5">
    <source>
        <dbReference type="SAM" id="MobiDB-lite"/>
    </source>
</evidence>
<dbReference type="Proteomes" id="UP001176517">
    <property type="component" value="Unassembled WGS sequence"/>
</dbReference>
<feature type="compositionally biased region" description="Polar residues" evidence="5">
    <location>
        <begin position="170"/>
        <end position="179"/>
    </location>
</feature>
<evidence type="ECO:0000256" key="4">
    <source>
        <dbReference type="ARBA" id="ARBA00023306"/>
    </source>
</evidence>
<feature type="compositionally biased region" description="Polar residues" evidence="5">
    <location>
        <begin position="718"/>
        <end position="730"/>
    </location>
</feature>
<feature type="compositionally biased region" description="Gly residues" evidence="5">
    <location>
        <begin position="792"/>
        <end position="809"/>
    </location>
</feature>
<protein>
    <submittedName>
        <fullName evidence="7">Anaphase-promoting complex subunit 1</fullName>
    </submittedName>
</protein>
<feature type="compositionally biased region" description="Gly residues" evidence="5">
    <location>
        <begin position="555"/>
        <end position="569"/>
    </location>
</feature>
<dbReference type="Gene3D" id="1.25.10.10">
    <property type="entry name" value="Leucine-rich Repeat Variant"/>
    <property type="match status" value="1"/>
</dbReference>
<dbReference type="Pfam" id="PF12859">
    <property type="entry name" value="ANAPC1"/>
    <property type="match status" value="1"/>
</dbReference>
<keyword evidence="3" id="KW-0498">Mitosis</keyword>
<organism evidence="7 8">
    <name type="scientific">Tilletia horrida</name>
    <dbReference type="NCBI Taxonomy" id="155126"/>
    <lineage>
        <taxon>Eukaryota</taxon>
        <taxon>Fungi</taxon>
        <taxon>Dikarya</taxon>
        <taxon>Basidiomycota</taxon>
        <taxon>Ustilaginomycotina</taxon>
        <taxon>Exobasidiomycetes</taxon>
        <taxon>Tilletiales</taxon>
        <taxon>Tilletiaceae</taxon>
        <taxon>Tilletia</taxon>
    </lineage>
</organism>
<dbReference type="InterPro" id="IPR049255">
    <property type="entry name" value="Apc1_N"/>
</dbReference>
<keyword evidence="8" id="KW-1185">Reference proteome</keyword>
<feature type="region of interest" description="Disordered" evidence="5">
    <location>
        <begin position="67"/>
        <end position="92"/>
    </location>
</feature>
<keyword evidence="2" id="KW-0132">Cell division</keyword>
<comment type="caution">
    <text evidence="7">The sequence shown here is derived from an EMBL/GenBank/DDBJ whole genome shotgun (WGS) entry which is preliminary data.</text>
</comment>
<dbReference type="InterPro" id="IPR024990">
    <property type="entry name" value="Apc1"/>
</dbReference>
<sequence length="2553" mass="276712">MMKTGAASSSLGQLIAQAQHTSSSSYSPSTPHSGVTATLERRLNAVLKAAAQDADGQLGRLQALLDPASRRAKSESPSTSQPRQGTSTTRTLVESSIDGTEILAQEELCWFGNTLVWSRRPSTLIRSFSFSTPITHACWARFELSNVALSERSEIPPRRRTQLQHPDPTQPQDKSSAGSTAPAPIITYARPGGFTLAQTYVRSLDQGGRSRGSHRPGYRRTKQSTDDDADPNQSNVQTAVCIFLEHTLILYFPSSGNEHQIHLPFRVSTVFPLALGLLVQRELEAEDHRYEAQQHQNQLFRRGSNGRQMMDIPDMTDDDNMEDVVDSQRQTRLDMRFDVVAEDSEPVPQPMPLVFYLSRPFDEFSGFDRVTQVIETQTLTEILPSVNHVGAQPSGYLNRSPMLVSDFSDANFPDLKEHVIFVSDLKDGPSLPLIVTAHHGKRAIRICQYGLSGTALQSVKSVSAVMSSGDSQEKPGNHGPSQPFTLSYVQASALELQASNMDAAMSQYTGGTAETQPSQMATAKVLGRGRPPPRRSARIEIERRASGLAAASGSGSQGSGSGVGTGTGGTNSQPRSSQRLSRRISSSSHGADLRRASTRAIGDRTAIASSMADDIHSGLRSPLADDDERGGFAEVVESINRETYSQPLERMSSSMHHRGDQIQLERASQPIHTGMSGLNQSQFLEDGGPHSQPVHSTNSRARSASATQRPGHARRSSNHLSMSRTASGMQPVNGIANNAVVSSGSSNMIAGPSQSRHGSGSSSQVSRIGGRPSTRRQPSLGAGASTASAMFGPGGSGTDVGGGGGGAPVGGMSQYDRLDRTDAAANIVHQAEAMAHEPAAVGAGGGVGPGGVRRISGNGVLGTGRGHGEEEDALKGSGDFARTFGGVALLDEIRIDGLDSEDKALSISAFLNGVEGGGSKTEEHGVILSSAILWIKIPFANKLISRSISEIPLRFTETGTDASSLGFTLRSAEPDPSVAQPVVEANAADLVRRGSHAGLAAPPSRARSTEPTAMASPDMIVRLSDATKHLVLGNPAVGQPTIALPSSFSFPSPSHVQDLDAKEVPAISCALTNRVLDALERTLLSREGTSIRHSVLKALSSRPQGRNEWNLFTDVIIGQSNSENASRAHNNVQSRIKQSRAHQRYANELALFRNNELPSQALPDSAATSAGSDHQRSQTGVLHVLHLIAQELSMITTSQSSRQVTVLARLIVQLACKLGRLSHAEYWIRLIPEVADQFEPGHVSPEDDLKVPTVHGLLLAVLAGGAQKNKPGLDETILGTFLGPIRNNSATAAVLCPTLTRLVEVYQVLGEMLWSIAAGVILRATKVIDAIVRCGWTRQTISELRFSLALPLWEVIRVGQTEPDVKWPAEALELVDRLDLLRSREDKAHMALGFTEAQLRTLPKKEHVDPLSAALFASDFRLEEVTKMMYTSGPIVVDFAERDEKKTDAEVKEEQSRIYWSVTERIKATTVGKGAFMLMSKPMVDTKLWDMPNLCLDLKGEPNALITSWPVNKVAEYELDWPEFHNGVAAALSISAEDGQVFESDWIFSHYGPEPSAKHAGFLFGLGLLGRLKGLGRVHAYRYFAPRHGLTTIGIVLGLGASFVGTGDPAVRQLMALQIAAFLPDGSAPLNQSMLTQTAGILGMGLTFMGSYHRWTAERLLAQIKVENVQTSDNPMFLRDAYSLSSGFALGLVMLGKGRRDAMTDAADRRMVASLVELIEGPSPVLFEGETSGLSTRDTTITNIPATIALGLIFLRSHRQDVVSQLLRLPTSVDALEYVRPDTLFARALTRHLIMWDDIKADEDWMESTLPSYLRTHSPYRGKHKDGVSSAKRIREKIRVKLGTFSESKQLAYLNLHAACCFVLGLKWAGSQNLQAAERLLNEYDAFVDLLRPPTTTYFERIRRAALQTAKDLTLLSAAMILAGSGNLSLLTRLRIEHGRLETPPSQTVYGTHLSSHLALGFLFLGGGRFTFGNSDGAISALLISCFPRFPATSSENRAHLQAYRHLWVLAVEPRLVVAQDVESGIVQGVDAILDIKVNTGPVSKLSPAAQIPTPPQTSRLPLDMDILNIMAPLPGQIPPFEIVDVIRVESTSFWSTELLVGRERQHARRLLLTRRLPVKRKSGFPTLLSGSSYASELARGGARPNGLSSLLKRLTSVQGMVNLNGGARDPNQYQMFLDMAVEKTFSLERRTLSTSIGLEHTPAWSTMEGLISDTIPSINSSSITSELENIKALLSAYVRNPKQRDWLRLIQKEAFGRSLKSGEGRLGAFQQFAVRALIYVLVHDAPAETLEQGFLGLFWRVTELCTGDSLGTHDPEEAGADIRSVARATHVGQMREDLDFLQALYSLRRKERSTMPATNTSMGPPPAAPGQGPLLFTGLGLRWGKEPGTILQLDPLVPSDLVDATIRDLRTWTRRCLWASTSTESALSLEKTTESGQQVFSRFIGSDVDSALILDVGEVKRLSAMFSGMEAPWLWTVLRPLFGKASDVARQRLGQPPVAEERVAAVKDFIGRMVEWTLAGISTGDGQRERSLEGYVQDAFVEAVLERAMAPP</sequence>